<dbReference type="GO" id="GO:0051301">
    <property type="term" value="P:cell division"/>
    <property type="evidence" value="ECO:0007669"/>
    <property type="project" value="UniProtKB-KW"/>
</dbReference>
<sequence>MRESGFSRLLFRRILPLLIMIMAVFFLYNIAANFFRIRRLRTEVERMERRIEQAEAEQEELKLELERLDDPDYIEALARRRLGMVNPGEELIIPYEPERESDEEVD</sequence>
<keyword evidence="1" id="KW-0175">Coiled coil</keyword>
<evidence type="ECO:0000256" key="1">
    <source>
        <dbReference type="SAM" id="Coils"/>
    </source>
</evidence>
<keyword evidence="4" id="KW-1185">Reference proteome</keyword>
<dbReference type="InterPro" id="IPR007060">
    <property type="entry name" value="FtsL/DivIC"/>
</dbReference>
<reference evidence="3 4" key="1">
    <citation type="submission" date="2016-10" db="EMBL/GenBank/DDBJ databases">
        <authorList>
            <person name="de Groot N.N."/>
        </authorList>
    </citation>
    <scope>NUCLEOTIDE SEQUENCE [LARGE SCALE GENOMIC DNA]</scope>
    <source>
        <strain evidence="3 4">SLAS-1</strain>
    </source>
</reference>
<feature type="transmembrane region" description="Helical" evidence="2">
    <location>
        <begin position="14"/>
        <end position="37"/>
    </location>
</feature>
<protein>
    <submittedName>
        <fullName evidence="3">Cell division protein FtsL</fullName>
    </submittedName>
</protein>
<keyword evidence="3" id="KW-0132">Cell division</keyword>
<dbReference type="OrthoDB" id="9815382at2"/>
<dbReference type="AlphaFoldDB" id="A0A1G9QBK2"/>
<evidence type="ECO:0000313" key="4">
    <source>
        <dbReference type="Proteomes" id="UP000199476"/>
    </source>
</evidence>
<keyword evidence="2" id="KW-0812">Transmembrane</keyword>
<dbReference type="RefSeq" id="WP_089760843.1">
    <property type="nucleotide sequence ID" value="NZ_FNGO01000016.1"/>
</dbReference>
<dbReference type="EMBL" id="FNGO01000016">
    <property type="protein sequence ID" value="SDM08444.1"/>
    <property type="molecule type" value="Genomic_DNA"/>
</dbReference>
<dbReference type="Pfam" id="PF04977">
    <property type="entry name" value="DivIC"/>
    <property type="match status" value="1"/>
</dbReference>
<dbReference type="STRING" id="321763.SAMN04488692_11616"/>
<proteinExistence type="predicted"/>
<accession>A0A1G9QBK2</accession>
<keyword evidence="2" id="KW-0472">Membrane</keyword>
<gene>
    <name evidence="3" type="ORF">SAMN04488692_11616</name>
</gene>
<evidence type="ECO:0000256" key="2">
    <source>
        <dbReference type="SAM" id="Phobius"/>
    </source>
</evidence>
<name>A0A1G9QBK2_9FIRM</name>
<keyword evidence="2" id="KW-1133">Transmembrane helix</keyword>
<feature type="coiled-coil region" evidence="1">
    <location>
        <begin position="37"/>
        <end position="71"/>
    </location>
</feature>
<organism evidence="3 4">
    <name type="scientific">Halarsenatibacter silvermanii</name>
    <dbReference type="NCBI Taxonomy" id="321763"/>
    <lineage>
        <taxon>Bacteria</taxon>
        <taxon>Bacillati</taxon>
        <taxon>Bacillota</taxon>
        <taxon>Clostridia</taxon>
        <taxon>Halanaerobiales</taxon>
        <taxon>Halarsenatibacteraceae</taxon>
        <taxon>Halarsenatibacter</taxon>
    </lineage>
</organism>
<keyword evidence="3" id="KW-0131">Cell cycle</keyword>
<dbReference type="Proteomes" id="UP000199476">
    <property type="component" value="Unassembled WGS sequence"/>
</dbReference>
<evidence type="ECO:0000313" key="3">
    <source>
        <dbReference type="EMBL" id="SDM08444.1"/>
    </source>
</evidence>